<evidence type="ECO:0000313" key="2">
    <source>
        <dbReference type="EMBL" id="CAB4939002.1"/>
    </source>
</evidence>
<evidence type="ECO:0000256" key="1">
    <source>
        <dbReference type="SAM" id="MobiDB-lite"/>
    </source>
</evidence>
<dbReference type="InterPro" id="IPR035169">
    <property type="entry name" value="DUF5318"/>
</dbReference>
<gene>
    <name evidence="2" type="ORF">UFOPK3772_00775</name>
</gene>
<dbReference type="EMBL" id="CAFBNE010000017">
    <property type="protein sequence ID" value="CAB4939002.1"/>
    <property type="molecule type" value="Genomic_DNA"/>
</dbReference>
<dbReference type="Pfam" id="PF17249">
    <property type="entry name" value="DUF5318"/>
    <property type="match status" value="1"/>
</dbReference>
<dbReference type="AlphaFoldDB" id="A0A6J7J9C7"/>
<protein>
    <submittedName>
        <fullName evidence="2">Unannotated protein</fullName>
    </submittedName>
</protein>
<accession>A0A6J7J9C7</accession>
<name>A0A6J7J9C7_9ZZZZ</name>
<organism evidence="2">
    <name type="scientific">freshwater metagenome</name>
    <dbReference type="NCBI Taxonomy" id="449393"/>
    <lineage>
        <taxon>unclassified sequences</taxon>
        <taxon>metagenomes</taxon>
        <taxon>ecological metagenomes</taxon>
    </lineage>
</organism>
<feature type="region of interest" description="Disordered" evidence="1">
    <location>
        <begin position="1"/>
        <end position="29"/>
    </location>
</feature>
<sequence>MAVPRRSGVRGSIVRGTSGKGAASDSRSRTSILEPIADPAAPRSVVNFGLQRRAALHRLFNGGALSSDLCDADTYLLRAAKHHGESADGPCPACRAAGFVTVTYVYGDQLGPYSGRIRQTDELPLMATQFGEFKVYVVEVCQRCSWNFLATTYVLGDGVPRRALPKSRDLLD</sequence>
<proteinExistence type="predicted"/>
<reference evidence="2" key="1">
    <citation type="submission" date="2020-05" db="EMBL/GenBank/DDBJ databases">
        <authorList>
            <person name="Chiriac C."/>
            <person name="Salcher M."/>
            <person name="Ghai R."/>
            <person name="Kavagutti S V."/>
        </authorList>
    </citation>
    <scope>NUCLEOTIDE SEQUENCE</scope>
</reference>
<feature type="compositionally biased region" description="Low complexity" evidence="1">
    <location>
        <begin position="1"/>
        <end position="17"/>
    </location>
</feature>